<keyword evidence="1" id="KW-0175">Coiled coil</keyword>
<dbReference type="AlphaFoldDB" id="A0A392RMK7"/>
<dbReference type="EMBL" id="LXQA010237268">
    <property type="protein sequence ID" value="MCI36776.1"/>
    <property type="molecule type" value="Genomic_DNA"/>
</dbReference>
<sequence length="70" mass="8028">MFVKKNYVENPAFEAFKAEVKEELSTQKMILQELKQEQKEIRINQAAMSAKKEGMSADLKAILSILSRKP</sequence>
<comment type="caution">
    <text evidence="2">The sequence shown here is derived from an EMBL/GenBank/DDBJ whole genome shotgun (WGS) entry which is preliminary data.</text>
</comment>
<accession>A0A392RMK7</accession>
<dbReference type="Proteomes" id="UP000265520">
    <property type="component" value="Unassembled WGS sequence"/>
</dbReference>
<evidence type="ECO:0000313" key="2">
    <source>
        <dbReference type="EMBL" id="MCI36776.1"/>
    </source>
</evidence>
<reference evidence="2 3" key="1">
    <citation type="journal article" date="2018" name="Front. Plant Sci.">
        <title>Red Clover (Trifolium pratense) and Zigzag Clover (T. medium) - A Picture of Genomic Similarities and Differences.</title>
        <authorList>
            <person name="Dluhosova J."/>
            <person name="Istvanek J."/>
            <person name="Nedelnik J."/>
            <person name="Repkova J."/>
        </authorList>
    </citation>
    <scope>NUCLEOTIDE SEQUENCE [LARGE SCALE GENOMIC DNA]</scope>
    <source>
        <strain evidence="3">cv. 10/8</strain>
        <tissue evidence="2">Leaf</tissue>
    </source>
</reference>
<proteinExistence type="predicted"/>
<keyword evidence="3" id="KW-1185">Reference proteome</keyword>
<organism evidence="2 3">
    <name type="scientific">Trifolium medium</name>
    <dbReference type="NCBI Taxonomy" id="97028"/>
    <lineage>
        <taxon>Eukaryota</taxon>
        <taxon>Viridiplantae</taxon>
        <taxon>Streptophyta</taxon>
        <taxon>Embryophyta</taxon>
        <taxon>Tracheophyta</taxon>
        <taxon>Spermatophyta</taxon>
        <taxon>Magnoliopsida</taxon>
        <taxon>eudicotyledons</taxon>
        <taxon>Gunneridae</taxon>
        <taxon>Pentapetalae</taxon>
        <taxon>rosids</taxon>
        <taxon>fabids</taxon>
        <taxon>Fabales</taxon>
        <taxon>Fabaceae</taxon>
        <taxon>Papilionoideae</taxon>
        <taxon>50 kb inversion clade</taxon>
        <taxon>NPAAA clade</taxon>
        <taxon>Hologalegina</taxon>
        <taxon>IRL clade</taxon>
        <taxon>Trifolieae</taxon>
        <taxon>Trifolium</taxon>
    </lineage>
</organism>
<evidence type="ECO:0000313" key="3">
    <source>
        <dbReference type="Proteomes" id="UP000265520"/>
    </source>
</evidence>
<name>A0A392RMK7_9FABA</name>
<feature type="coiled-coil region" evidence="1">
    <location>
        <begin position="17"/>
        <end position="51"/>
    </location>
</feature>
<evidence type="ECO:0000256" key="1">
    <source>
        <dbReference type="SAM" id="Coils"/>
    </source>
</evidence>
<protein>
    <submittedName>
        <fullName evidence="2">Uncharacterized protein</fullName>
    </submittedName>
</protein>